<dbReference type="GO" id="GO:0008270">
    <property type="term" value="F:zinc ion binding"/>
    <property type="evidence" value="ECO:0007669"/>
    <property type="project" value="UniProtKB-KW"/>
</dbReference>
<keyword evidence="1" id="KW-0479">Metal-binding</keyword>
<dbReference type="InterPro" id="IPR036236">
    <property type="entry name" value="Znf_C2H2_sf"/>
</dbReference>
<dbReference type="GO" id="GO:0000785">
    <property type="term" value="C:chromatin"/>
    <property type="evidence" value="ECO:0007669"/>
    <property type="project" value="TreeGrafter"/>
</dbReference>
<reference evidence="8 9" key="1">
    <citation type="journal article" date="2023" name="Nat. Commun.">
        <title>Origin of minicircular mitochondrial genomes in red algae.</title>
        <authorList>
            <person name="Lee Y."/>
            <person name="Cho C.H."/>
            <person name="Lee Y.M."/>
            <person name="Park S.I."/>
            <person name="Yang J.H."/>
            <person name="West J.A."/>
            <person name="Bhattacharya D."/>
            <person name="Yoon H.S."/>
        </authorList>
    </citation>
    <scope>NUCLEOTIDE SEQUENCE [LARGE SCALE GENOMIC DNA]</scope>
    <source>
        <strain evidence="8 9">CCMP1338</strain>
        <tissue evidence="8">Whole cell</tissue>
    </source>
</reference>
<evidence type="ECO:0000256" key="5">
    <source>
        <dbReference type="ARBA" id="ARBA00023242"/>
    </source>
</evidence>
<keyword evidence="5" id="KW-0539">Nucleus</keyword>
<dbReference type="InterPro" id="IPR013087">
    <property type="entry name" value="Znf_C2H2_type"/>
</dbReference>
<keyword evidence="4" id="KW-0862">Zinc</keyword>
<keyword evidence="2" id="KW-0677">Repeat</keyword>
<evidence type="ECO:0000256" key="4">
    <source>
        <dbReference type="ARBA" id="ARBA00022833"/>
    </source>
</evidence>
<dbReference type="Gene3D" id="3.30.160.60">
    <property type="entry name" value="Classic Zinc Finger"/>
    <property type="match status" value="2"/>
</dbReference>
<dbReference type="PROSITE" id="PS50157">
    <property type="entry name" value="ZINC_FINGER_C2H2_2"/>
    <property type="match status" value="2"/>
</dbReference>
<dbReference type="SUPFAM" id="SSF57667">
    <property type="entry name" value="beta-beta-alpha zinc fingers"/>
    <property type="match status" value="1"/>
</dbReference>
<organism evidence="8 9">
    <name type="scientific">Rhodosorus marinus</name>
    <dbReference type="NCBI Taxonomy" id="101924"/>
    <lineage>
        <taxon>Eukaryota</taxon>
        <taxon>Rhodophyta</taxon>
        <taxon>Stylonematophyceae</taxon>
        <taxon>Stylonematales</taxon>
        <taxon>Stylonemataceae</taxon>
        <taxon>Rhodosorus</taxon>
    </lineage>
</organism>
<keyword evidence="9" id="KW-1185">Reference proteome</keyword>
<dbReference type="Proteomes" id="UP001157974">
    <property type="component" value="Unassembled WGS sequence"/>
</dbReference>
<evidence type="ECO:0000256" key="1">
    <source>
        <dbReference type="ARBA" id="ARBA00022723"/>
    </source>
</evidence>
<proteinExistence type="predicted"/>
<name>A0AAV8V4N7_9RHOD</name>
<dbReference type="GO" id="GO:0031519">
    <property type="term" value="C:PcG protein complex"/>
    <property type="evidence" value="ECO:0007669"/>
    <property type="project" value="TreeGrafter"/>
</dbReference>
<evidence type="ECO:0000259" key="7">
    <source>
        <dbReference type="PROSITE" id="PS50157"/>
    </source>
</evidence>
<dbReference type="SMART" id="SM00355">
    <property type="entry name" value="ZnF_C2H2"/>
    <property type="match status" value="2"/>
</dbReference>
<evidence type="ECO:0000256" key="2">
    <source>
        <dbReference type="ARBA" id="ARBA00022737"/>
    </source>
</evidence>
<dbReference type="EMBL" id="JAMWBK010000001">
    <property type="protein sequence ID" value="KAJ8908993.1"/>
    <property type="molecule type" value="Genomic_DNA"/>
</dbReference>
<feature type="domain" description="C2H2-type" evidence="7">
    <location>
        <begin position="10"/>
        <end position="39"/>
    </location>
</feature>
<gene>
    <name evidence="8" type="ORF">NDN08_005692</name>
</gene>
<evidence type="ECO:0000256" key="3">
    <source>
        <dbReference type="ARBA" id="ARBA00022771"/>
    </source>
</evidence>
<dbReference type="GO" id="GO:0000978">
    <property type="term" value="F:RNA polymerase II cis-regulatory region sequence-specific DNA binding"/>
    <property type="evidence" value="ECO:0007669"/>
    <property type="project" value="TreeGrafter"/>
</dbReference>
<dbReference type="PROSITE" id="PS00028">
    <property type="entry name" value="ZINC_FINGER_C2H2_1"/>
    <property type="match status" value="2"/>
</dbReference>
<dbReference type="AlphaFoldDB" id="A0AAV8V4N7"/>
<dbReference type="GO" id="GO:0000981">
    <property type="term" value="F:DNA-binding transcription factor activity, RNA polymerase II-specific"/>
    <property type="evidence" value="ECO:0007669"/>
    <property type="project" value="TreeGrafter"/>
</dbReference>
<evidence type="ECO:0000256" key="6">
    <source>
        <dbReference type="PROSITE-ProRule" id="PRU00042"/>
    </source>
</evidence>
<dbReference type="Pfam" id="PF00096">
    <property type="entry name" value="zf-C2H2"/>
    <property type="match status" value="1"/>
</dbReference>
<evidence type="ECO:0000313" key="9">
    <source>
        <dbReference type="Proteomes" id="UP001157974"/>
    </source>
</evidence>
<dbReference type="PANTHER" id="PTHR14003">
    <property type="entry name" value="TRANSCRIPTIONAL REPRESSOR PROTEIN YY"/>
    <property type="match status" value="1"/>
</dbReference>
<protein>
    <recommendedName>
        <fullName evidence="7">C2H2-type domain-containing protein</fullName>
    </recommendedName>
</protein>
<accession>A0AAV8V4N7</accession>
<dbReference type="PANTHER" id="PTHR14003:SF23">
    <property type="entry name" value="ZINC FINGER PROTEIN 143"/>
    <property type="match status" value="1"/>
</dbReference>
<comment type="caution">
    <text evidence="8">The sequence shown here is derived from an EMBL/GenBank/DDBJ whole genome shotgun (WGS) entry which is preliminary data.</text>
</comment>
<sequence>MGRKRQNKIYKCDFEGCVRVFPRNYNLQVHRRVHSENTPFKCTVEGCEKAFRWKSSLQCHAQSHERNMEKEAVQKATVQSRVEKLVYTDSTYALYDISPDVKDMWMGDTEQEPSYEAVNRRDAFNPLDVEKLSYQVEDVKPGELSNVTDLSETRMGAWDAILFFDESRTVSS</sequence>
<feature type="domain" description="C2H2-type" evidence="7">
    <location>
        <begin position="40"/>
        <end position="69"/>
    </location>
</feature>
<dbReference type="GO" id="GO:0005667">
    <property type="term" value="C:transcription regulator complex"/>
    <property type="evidence" value="ECO:0007669"/>
    <property type="project" value="TreeGrafter"/>
</dbReference>
<keyword evidence="3 6" id="KW-0863">Zinc-finger</keyword>
<evidence type="ECO:0000313" key="8">
    <source>
        <dbReference type="EMBL" id="KAJ8908993.1"/>
    </source>
</evidence>